<keyword evidence="3 6" id="KW-0812">Transmembrane</keyword>
<feature type="transmembrane region" description="Helical" evidence="6">
    <location>
        <begin position="12"/>
        <end position="29"/>
    </location>
</feature>
<evidence type="ECO:0000256" key="5">
    <source>
        <dbReference type="ARBA" id="ARBA00023136"/>
    </source>
</evidence>
<reference evidence="7 8" key="1">
    <citation type="submission" date="2020-04" db="EMBL/GenBank/DDBJ databases">
        <authorList>
            <person name="Laetsch R D."/>
            <person name="Stevens L."/>
            <person name="Kumar S."/>
            <person name="Blaxter L. M."/>
        </authorList>
    </citation>
    <scope>NUCLEOTIDE SEQUENCE [LARGE SCALE GENOMIC DNA]</scope>
</reference>
<dbReference type="GO" id="GO:0016020">
    <property type="term" value="C:membrane"/>
    <property type="evidence" value="ECO:0007669"/>
    <property type="project" value="UniProtKB-SubCell"/>
</dbReference>
<dbReference type="EMBL" id="CADEPM010000004">
    <property type="protein sequence ID" value="CAB3405198.1"/>
    <property type="molecule type" value="Genomic_DNA"/>
</dbReference>
<dbReference type="OrthoDB" id="78663at2759"/>
<dbReference type="PANTHER" id="PTHR23294:SF13">
    <property type="entry name" value="MFS TRANSPORTER-RELATED"/>
    <property type="match status" value="1"/>
</dbReference>
<keyword evidence="5 6" id="KW-0472">Membrane</keyword>
<dbReference type="PANTHER" id="PTHR23294">
    <property type="entry name" value="ET TRANSLATION PRODUCT-RELATED"/>
    <property type="match status" value="1"/>
</dbReference>
<dbReference type="InterPro" id="IPR051617">
    <property type="entry name" value="UNC-93-like_regulator"/>
</dbReference>
<keyword evidence="8" id="KW-1185">Reference proteome</keyword>
<protein>
    <submittedName>
        <fullName evidence="7">Uncharacterized protein</fullName>
    </submittedName>
</protein>
<sequence length="175" mass="19170">MSAETTNTIRVAVSFMILFFSILCHEFIAEPIIESYAKAYGDIDAHAGYRALGIVYLFNTMSCVVAAPIIDAITGKWAMVIGILTSIAFQSIFLRINETVLYIAAAMMGLGTTLLWVGQGQYITQNCSDENIEKNTAIQWALFKLSLIFGGIFLVLFFGSTTMEEATQGNMASSF</sequence>
<name>A0A8S1ET34_9PELO</name>
<accession>A0A8S1ET34</accession>
<keyword evidence="4 6" id="KW-1133">Transmembrane helix</keyword>
<dbReference type="Gene3D" id="1.20.1250.20">
    <property type="entry name" value="MFS general substrate transporter like domains"/>
    <property type="match status" value="1"/>
</dbReference>
<gene>
    <name evidence="7" type="ORF">CBOVIS_LOCUS7423</name>
</gene>
<feature type="transmembrane region" description="Helical" evidence="6">
    <location>
        <begin position="137"/>
        <end position="158"/>
    </location>
</feature>
<comment type="subcellular location">
    <subcellularLocation>
        <location evidence="1">Membrane</location>
        <topology evidence="1">Multi-pass membrane protein</topology>
    </subcellularLocation>
</comment>
<feature type="transmembrane region" description="Helical" evidence="6">
    <location>
        <begin position="76"/>
        <end position="93"/>
    </location>
</feature>
<comment type="similarity">
    <text evidence="2">Belongs to the unc-93 family.</text>
</comment>
<evidence type="ECO:0000256" key="3">
    <source>
        <dbReference type="ARBA" id="ARBA00022692"/>
    </source>
</evidence>
<evidence type="ECO:0000256" key="1">
    <source>
        <dbReference type="ARBA" id="ARBA00004141"/>
    </source>
</evidence>
<dbReference type="InterPro" id="IPR036259">
    <property type="entry name" value="MFS_trans_sf"/>
</dbReference>
<evidence type="ECO:0000256" key="4">
    <source>
        <dbReference type="ARBA" id="ARBA00022989"/>
    </source>
</evidence>
<evidence type="ECO:0000256" key="6">
    <source>
        <dbReference type="SAM" id="Phobius"/>
    </source>
</evidence>
<dbReference type="InterPro" id="IPR010291">
    <property type="entry name" value="Ion_channel_UNC-93"/>
</dbReference>
<evidence type="ECO:0000256" key="2">
    <source>
        <dbReference type="ARBA" id="ARBA00009172"/>
    </source>
</evidence>
<comment type="caution">
    <text evidence="7">The sequence shown here is derived from an EMBL/GenBank/DDBJ whole genome shotgun (WGS) entry which is preliminary data.</text>
</comment>
<feature type="transmembrane region" description="Helical" evidence="6">
    <location>
        <begin position="49"/>
        <end position="70"/>
    </location>
</feature>
<dbReference type="AlphaFoldDB" id="A0A8S1ET34"/>
<proteinExistence type="inferred from homology"/>
<organism evidence="7 8">
    <name type="scientific">Caenorhabditis bovis</name>
    <dbReference type="NCBI Taxonomy" id="2654633"/>
    <lineage>
        <taxon>Eukaryota</taxon>
        <taxon>Metazoa</taxon>
        <taxon>Ecdysozoa</taxon>
        <taxon>Nematoda</taxon>
        <taxon>Chromadorea</taxon>
        <taxon>Rhabditida</taxon>
        <taxon>Rhabditina</taxon>
        <taxon>Rhabditomorpha</taxon>
        <taxon>Rhabditoidea</taxon>
        <taxon>Rhabditidae</taxon>
        <taxon>Peloderinae</taxon>
        <taxon>Caenorhabditis</taxon>
    </lineage>
</organism>
<feature type="transmembrane region" description="Helical" evidence="6">
    <location>
        <begin position="100"/>
        <end position="117"/>
    </location>
</feature>
<dbReference type="Proteomes" id="UP000494206">
    <property type="component" value="Unassembled WGS sequence"/>
</dbReference>
<dbReference type="SUPFAM" id="SSF103473">
    <property type="entry name" value="MFS general substrate transporter"/>
    <property type="match status" value="1"/>
</dbReference>
<evidence type="ECO:0000313" key="7">
    <source>
        <dbReference type="EMBL" id="CAB3405198.1"/>
    </source>
</evidence>
<dbReference type="Pfam" id="PF05978">
    <property type="entry name" value="UNC-93"/>
    <property type="match status" value="1"/>
</dbReference>
<evidence type="ECO:0000313" key="8">
    <source>
        <dbReference type="Proteomes" id="UP000494206"/>
    </source>
</evidence>